<dbReference type="Proteomes" id="UP000249393">
    <property type="component" value="Unassembled WGS sequence"/>
</dbReference>
<evidence type="ECO:0000313" key="2">
    <source>
        <dbReference type="Proteomes" id="UP000249393"/>
    </source>
</evidence>
<protein>
    <submittedName>
        <fullName evidence="1">Uncharacterized protein</fullName>
    </submittedName>
</protein>
<dbReference type="AlphaFoldDB" id="A0A2W5XCQ9"/>
<comment type="caution">
    <text evidence="1">The sequence shown here is derived from an EMBL/GenBank/DDBJ whole genome shotgun (WGS) entry which is preliminary data.</text>
</comment>
<evidence type="ECO:0000313" key="1">
    <source>
        <dbReference type="EMBL" id="PZR35211.1"/>
    </source>
</evidence>
<organism evidence="1 2">
    <name type="scientific">Caulobacter segnis</name>
    <dbReference type="NCBI Taxonomy" id="88688"/>
    <lineage>
        <taxon>Bacteria</taxon>
        <taxon>Pseudomonadati</taxon>
        <taxon>Pseudomonadota</taxon>
        <taxon>Alphaproteobacteria</taxon>
        <taxon>Caulobacterales</taxon>
        <taxon>Caulobacteraceae</taxon>
        <taxon>Caulobacter</taxon>
    </lineage>
</organism>
<dbReference type="EMBL" id="QFQZ01000018">
    <property type="protein sequence ID" value="PZR35211.1"/>
    <property type="molecule type" value="Genomic_DNA"/>
</dbReference>
<sequence>MARRPSWPVAPVTAMVVMFLLLLSGRSSSKTLAYFS</sequence>
<name>A0A2W5XCQ9_9CAUL</name>
<accession>A0A2W5XCQ9</accession>
<gene>
    <name evidence="1" type="ORF">DI526_07970</name>
</gene>
<proteinExistence type="predicted"/>
<reference evidence="1 2" key="1">
    <citation type="submission" date="2017-08" db="EMBL/GenBank/DDBJ databases">
        <title>Infants hospitalized years apart are colonized by the same room-sourced microbial strains.</title>
        <authorList>
            <person name="Brooks B."/>
            <person name="Olm M.R."/>
            <person name="Firek B.A."/>
            <person name="Baker R."/>
            <person name="Thomas B.C."/>
            <person name="Morowitz M.J."/>
            <person name="Banfield J.F."/>
        </authorList>
    </citation>
    <scope>NUCLEOTIDE SEQUENCE [LARGE SCALE GENOMIC DNA]</scope>
    <source>
        <strain evidence="1">S2_003_000_R2_4</strain>
    </source>
</reference>